<keyword evidence="2" id="KW-1185">Reference proteome</keyword>
<accession>A0A2Z7BU77</accession>
<evidence type="ECO:0000313" key="2">
    <source>
        <dbReference type="Proteomes" id="UP000250235"/>
    </source>
</evidence>
<proteinExistence type="predicted"/>
<evidence type="ECO:0000313" key="1">
    <source>
        <dbReference type="EMBL" id="KZV35787.1"/>
    </source>
</evidence>
<sequence>MYMSMIICLSSCAPHGFEFFCMASVHGLLEGSGLVVKWFMVVLGVAFRGSKWRFKGQTGGLKFYTVHCVFTVGRVRLVHNLRLRQWCPDQGERTRIPAGGRTARSMAGASTSSDLFSLVRSRFEARSVTLEPSGHGGGPAGRAPAVVAGAGRTNVKTGDWSRRQLVQESVF</sequence>
<gene>
    <name evidence="1" type="ORF">F511_41113</name>
</gene>
<name>A0A2Z7BU77_9LAMI</name>
<dbReference type="EMBL" id="KV004044">
    <property type="protein sequence ID" value="KZV35787.1"/>
    <property type="molecule type" value="Genomic_DNA"/>
</dbReference>
<dbReference type="AlphaFoldDB" id="A0A2Z7BU77"/>
<protein>
    <submittedName>
        <fullName evidence="1">Uncharacterized protein</fullName>
    </submittedName>
</protein>
<dbReference type="Proteomes" id="UP000250235">
    <property type="component" value="Unassembled WGS sequence"/>
</dbReference>
<reference evidence="1 2" key="1">
    <citation type="journal article" date="2015" name="Proc. Natl. Acad. Sci. U.S.A.">
        <title>The resurrection genome of Boea hygrometrica: A blueprint for survival of dehydration.</title>
        <authorList>
            <person name="Xiao L."/>
            <person name="Yang G."/>
            <person name="Zhang L."/>
            <person name="Yang X."/>
            <person name="Zhao S."/>
            <person name="Ji Z."/>
            <person name="Zhou Q."/>
            <person name="Hu M."/>
            <person name="Wang Y."/>
            <person name="Chen M."/>
            <person name="Xu Y."/>
            <person name="Jin H."/>
            <person name="Xiao X."/>
            <person name="Hu G."/>
            <person name="Bao F."/>
            <person name="Hu Y."/>
            <person name="Wan P."/>
            <person name="Li L."/>
            <person name="Deng X."/>
            <person name="Kuang T."/>
            <person name="Xiang C."/>
            <person name="Zhu J.K."/>
            <person name="Oliver M.J."/>
            <person name="He Y."/>
        </authorList>
    </citation>
    <scope>NUCLEOTIDE SEQUENCE [LARGE SCALE GENOMIC DNA]</scope>
    <source>
        <strain evidence="2">cv. XS01</strain>
    </source>
</reference>
<organism evidence="1 2">
    <name type="scientific">Dorcoceras hygrometricum</name>
    <dbReference type="NCBI Taxonomy" id="472368"/>
    <lineage>
        <taxon>Eukaryota</taxon>
        <taxon>Viridiplantae</taxon>
        <taxon>Streptophyta</taxon>
        <taxon>Embryophyta</taxon>
        <taxon>Tracheophyta</taxon>
        <taxon>Spermatophyta</taxon>
        <taxon>Magnoliopsida</taxon>
        <taxon>eudicotyledons</taxon>
        <taxon>Gunneridae</taxon>
        <taxon>Pentapetalae</taxon>
        <taxon>asterids</taxon>
        <taxon>lamiids</taxon>
        <taxon>Lamiales</taxon>
        <taxon>Gesneriaceae</taxon>
        <taxon>Didymocarpoideae</taxon>
        <taxon>Trichosporeae</taxon>
        <taxon>Loxocarpinae</taxon>
        <taxon>Dorcoceras</taxon>
    </lineage>
</organism>